<evidence type="ECO:0000313" key="13">
    <source>
        <dbReference type="Proteomes" id="UP000253529"/>
    </source>
</evidence>
<dbReference type="HAMAP" id="MF_01333_B">
    <property type="entry name" value="Ribosomal_uL5_B"/>
    <property type="match status" value="1"/>
</dbReference>
<keyword evidence="2 8" id="KW-0820">tRNA-binding</keyword>
<dbReference type="PROSITE" id="PS00358">
    <property type="entry name" value="RIBOSOMAL_L5"/>
    <property type="match status" value="1"/>
</dbReference>
<feature type="region of interest" description="Disordered" evidence="9">
    <location>
        <begin position="1"/>
        <end position="54"/>
    </location>
</feature>
<feature type="domain" description="Large ribosomal subunit protein uL5 N-terminal" evidence="10">
    <location>
        <begin position="83"/>
        <end position="139"/>
    </location>
</feature>
<evidence type="ECO:0000259" key="10">
    <source>
        <dbReference type="Pfam" id="PF00281"/>
    </source>
</evidence>
<dbReference type="InterPro" id="IPR022803">
    <property type="entry name" value="Ribosomal_uL5_dom_sf"/>
</dbReference>
<evidence type="ECO:0000256" key="7">
    <source>
        <dbReference type="ARBA" id="ARBA00035245"/>
    </source>
</evidence>
<feature type="domain" description="Large ribosomal subunit protein uL5 C-terminal" evidence="11">
    <location>
        <begin position="143"/>
        <end position="236"/>
    </location>
</feature>
<keyword evidence="6 8" id="KW-0687">Ribonucleoprotein</keyword>
<proteinExistence type="inferred from homology"/>
<comment type="similarity">
    <text evidence="1 8">Belongs to the universal ribosomal protein uL5 family.</text>
</comment>
<sequence length="238" mass="25635">MADKNEKGAKPGKGDKAAPPKGGKSAPASEAKGGKVAKTARGEAPAGTVGASPATPKDYVARLKKVYQDEIVPKLISEFGYKNAMEVPKLDKIVLNMGVGDAVNDTKKVTTAAGDLALIAGQRPVITRARKAISTFKVRENMPIGAKVTLRKTRMYEFLDRLVTVALPRVRDFRGLDPNSFDGRGNYALGVKEHIIFPEIDYDKAESMLGLDIVVCTTAKTDAEAQALLKAFNFPFRQ</sequence>
<evidence type="ECO:0000256" key="3">
    <source>
        <dbReference type="ARBA" id="ARBA00022730"/>
    </source>
</evidence>
<accession>A0A366FIT7</accession>
<keyword evidence="4 8" id="KW-0694">RNA-binding</keyword>
<evidence type="ECO:0000259" key="11">
    <source>
        <dbReference type="Pfam" id="PF00673"/>
    </source>
</evidence>
<keyword evidence="13" id="KW-1185">Reference proteome</keyword>
<dbReference type="InterPro" id="IPR020929">
    <property type="entry name" value="Ribosomal_uL5_CS"/>
</dbReference>
<evidence type="ECO:0000256" key="5">
    <source>
        <dbReference type="ARBA" id="ARBA00022980"/>
    </source>
</evidence>
<dbReference type="GO" id="GO:0019843">
    <property type="term" value="F:rRNA binding"/>
    <property type="evidence" value="ECO:0007669"/>
    <property type="project" value="UniProtKB-UniRule"/>
</dbReference>
<comment type="subunit">
    <text evidence="8">Part of the 50S ribosomal subunit; part of the 5S rRNA/L5/L18/L25 subcomplex. Contacts the 5S rRNA and the P site tRNA. Forms a bridge to the 30S subunit in the 70S ribosome.</text>
</comment>
<reference evidence="12 13" key="1">
    <citation type="submission" date="2018-06" db="EMBL/GenBank/DDBJ databases">
        <title>Genomic Encyclopedia of Type Strains, Phase IV (KMG-IV): sequencing the most valuable type-strain genomes for metagenomic binning, comparative biology and taxonomic classification.</title>
        <authorList>
            <person name="Goeker M."/>
        </authorList>
    </citation>
    <scope>NUCLEOTIDE SEQUENCE [LARGE SCALE GENOMIC DNA]</scope>
    <source>
        <strain evidence="12 13">DSM 24875</strain>
    </source>
</reference>
<keyword evidence="3 8" id="KW-0699">rRNA-binding</keyword>
<gene>
    <name evidence="8" type="primary">rplE</name>
    <name evidence="12" type="ORF">DFR50_11050</name>
</gene>
<dbReference type="SUPFAM" id="SSF55282">
    <property type="entry name" value="RL5-like"/>
    <property type="match status" value="1"/>
</dbReference>
<dbReference type="Pfam" id="PF00281">
    <property type="entry name" value="Ribosomal_L5"/>
    <property type="match status" value="1"/>
</dbReference>
<organism evidence="12 13">
    <name type="scientific">Roseiarcus fermentans</name>
    <dbReference type="NCBI Taxonomy" id="1473586"/>
    <lineage>
        <taxon>Bacteria</taxon>
        <taxon>Pseudomonadati</taxon>
        <taxon>Pseudomonadota</taxon>
        <taxon>Alphaproteobacteria</taxon>
        <taxon>Hyphomicrobiales</taxon>
        <taxon>Roseiarcaceae</taxon>
        <taxon>Roseiarcus</taxon>
    </lineage>
</organism>
<dbReference type="InterPro" id="IPR031309">
    <property type="entry name" value="Ribosomal_uL5_C"/>
</dbReference>
<dbReference type="NCBIfam" id="NF000585">
    <property type="entry name" value="PRK00010.1"/>
    <property type="match status" value="1"/>
</dbReference>
<evidence type="ECO:0000256" key="9">
    <source>
        <dbReference type="SAM" id="MobiDB-lite"/>
    </source>
</evidence>
<dbReference type="EMBL" id="QNRK01000010">
    <property type="protein sequence ID" value="RBP14026.1"/>
    <property type="molecule type" value="Genomic_DNA"/>
</dbReference>
<dbReference type="Gene3D" id="3.30.1440.10">
    <property type="match status" value="1"/>
</dbReference>
<evidence type="ECO:0000256" key="2">
    <source>
        <dbReference type="ARBA" id="ARBA00022555"/>
    </source>
</evidence>
<dbReference type="InterPro" id="IPR031310">
    <property type="entry name" value="Ribosomal_uL5_N"/>
</dbReference>
<dbReference type="GO" id="GO:0005840">
    <property type="term" value="C:ribosome"/>
    <property type="evidence" value="ECO:0007669"/>
    <property type="project" value="UniProtKB-KW"/>
</dbReference>
<dbReference type="FunFam" id="3.30.1440.10:FF:000001">
    <property type="entry name" value="50S ribosomal protein L5"/>
    <property type="match status" value="1"/>
</dbReference>
<dbReference type="Proteomes" id="UP000253529">
    <property type="component" value="Unassembled WGS sequence"/>
</dbReference>
<feature type="compositionally biased region" description="Low complexity" evidence="9">
    <location>
        <begin position="19"/>
        <end position="28"/>
    </location>
</feature>
<dbReference type="InterPro" id="IPR020930">
    <property type="entry name" value="Ribosomal_uL5_bac-type"/>
</dbReference>
<evidence type="ECO:0000313" key="12">
    <source>
        <dbReference type="EMBL" id="RBP14026.1"/>
    </source>
</evidence>
<dbReference type="GO" id="GO:0006412">
    <property type="term" value="P:translation"/>
    <property type="evidence" value="ECO:0007669"/>
    <property type="project" value="UniProtKB-UniRule"/>
</dbReference>
<dbReference type="GO" id="GO:0000049">
    <property type="term" value="F:tRNA binding"/>
    <property type="evidence" value="ECO:0007669"/>
    <property type="project" value="UniProtKB-UniRule"/>
</dbReference>
<comment type="function">
    <text evidence="8">This is 1 of the proteins that bind and probably mediate the attachment of the 5S RNA into the large ribosomal subunit, where it forms part of the central protuberance. In the 70S ribosome it contacts protein S13 of the 30S subunit (bridge B1b), connecting the 2 subunits; this bridge is implicated in subunit movement. Contacts the P site tRNA; the 5S rRNA and some of its associated proteins might help stabilize positioning of ribosome-bound tRNAs.</text>
</comment>
<feature type="compositionally biased region" description="Basic and acidic residues" evidence="9">
    <location>
        <begin position="1"/>
        <end position="18"/>
    </location>
</feature>
<protein>
    <recommendedName>
        <fullName evidence="7 8">Large ribosomal subunit protein uL5</fullName>
    </recommendedName>
</protein>
<evidence type="ECO:0000256" key="6">
    <source>
        <dbReference type="ARBA" id="ARBA00023274"/>
    </source>
</evidence>
<dbReference type="GO" id="GO:1990904">
    <property type="term" value="C:ribonucleoprotein complex"/>
    <property type="evidence" value="ECO:0007669"/>
    <property type="project" value="UniProtKB-KW"/>
</dbReference>
<dbReference type="Pfam" id="PF00673">
    <property type="entry name" value="Ribosomal_L5_C"/>
    <property type="match status" value="1"/>
</dbReference>
<dbReference type="RefSeq" id="WP_210208855.1">
    <property type="nucleotide sequence ID" value="NZ_QNRK01000010.1"/>
</dbReference>
<evidence type="ECO:0000256" key="1">
    <source>
        <dbReference type="ARBA" id="ARBA00008553"/>
    </source>
</evidence>
<keyword evidence="5 8" id="KW-0689">Ribosomal protein</keyword>
<dbReference type="AlphaFoldDB" id="A0A366FIT7"/>
<evidence type="ECO:0000256" key="8">
    <source>
        <dbReference type="HAMAP-Rule" id="MF_01333"/>
    </source>
</evidence>
<comment type="caution">
    <text evidence="12">The sequence shown here is derived from an EMBL/GenBank/DDBJ whole genome shotgun (WGS) entry which is preliminary data.</text>
</comment>
<dbReference type="InterPro" id="IPR002132">
    <property type="entry name" value="Ribosomal_uL5"/>
</dbReference>
<dbReference type="GO" id="GO:0003735">
    <property type="term" value="F:structural constituent of ribosome"/>
    <property type="evidence" value="ECO:0007669"/>
    <property type="project" value="InterPro"/>
</dbReference>
<name>A0A366FIT7_9HYPH</name>
<evidence type="ECO:0000256" key="4">
    <source>
        <dbReference type="ARBA" id="ARBA00022884"/>
    </source>
</evidence>
<dbReference type="PANTHER" id="PTHR11994">
    <property type="entry name" value="60S RIBOSOMAL PROTEIN L11-RELATED"/>
    <property type="match status" value="1"/>
</dbReference>